<feature type="domain" description="SAM" evidence="2">
    <location>
        <begin position="1"/>
        <end position="57"/>
    </location>
</feature>
<dbReference type="PANTHER" id="PTHR10627">
    <property type="entry name" value="SCP160"/>
    <property type="match status" value="1"/>
</dbReference>
<protein>
    <recommendedName>
        <fullName evidence="2">SAM domain-containing protein</fullName>
    </recommendedName>
</protein>
<dbReference type="InterPro" id="IPR001660">
    <property type="entry name" value="SAM"/>
</dbReference>
<evidence type="ECO:0000259" key="2">
    <source>
        <dbReference type="PROSITE" id="PS50105"/>
    </source>
</evidence>
<evidence type="ECO:0000313" key="3">
    <source>
        <dbReference type="EMBL" id="EDO31985.1"/>
    </source>
</evidence>
<dbReference type="AlphaFoldDB" id="A7SWC3"/>
<gene>
    <name evidence="3" type="ORF">NEMVEDRAFT_v1g135081</name>
</gene>
<organism evidence="3 4">
    <name type="scientific">Nematostella vectensis</name>
    <name type="common">Starlet sea anemone</name>
    <dbReference type="NCBI Taxonomy" id="45351"/>
    <lineage>
        <taxon>Eukaryota</taxon>
        <taxon>Metazoa</taxon>
        <taxon>Cnidaria</taxon>
        <taxon>Anthozoa</taxon>
        <taxon>Hexacorallia</taxon>
        <taxon>Actiniaria</taxon>
        <taxon>Edwardsiidae</taxon>
        <taxon>Nematostella</taxon>
    </lineage>
</organism>
<accession>A7SWC3</accession>
<keyword evidence="1" id="KW-0677">Repeat</keyword>
<keyword evidence="4" id="KW-1185">Reference proteome</keyword>
<dbReference type="eggNOG" id="KOG4374">
    <property type="taxonomic scope" value="Eukaryota"/>
</dbReference>
<dbReference type="PROSITE" id="PS50105">
    <property type="entry name" value="SAM_DOMAIN"/>
    <property type="match status" value="1"/>
</dbReference>
<dbReference type="HOGENOM" id="CLU_2998848_0_0_1"/>
<dbReference type="PhylomeDB" id="A7SWC3"/>
<dbReference type="STRING" id="45351.A7SWC3"/>
<dbReference type="SUPFAM" id="SSF47769">
    <property type="entry name" value="SAM/Pointed domain"/>
    <property type="match status" value="1"/>
</dbReference>
<dbReference type="InParanoid" id="A7SWC3"/>
<dbReference type="Proteomes" id="UP000001593">
    <property type="component" value="Unassembled WGS sequence"/>
</dbReference>
<dbReference type="InterPro" id="IPR013761">
    <property type="entry name" value="SAM/pointed_sf"/>
</dbReference>
<dbReference type="Gene3D" id="1.10.150.50">
    <property type="entry name" value="Transcription Factor, Ets-1"/>
    <property type="match status" value="1"/>
</dbReference>
<sequence>LQSLFDRLGLAKYFGKFQEQEIDLQTFMTLTEDDLKEIGVSTFGPRRKLLMAISGAC</sequence>
<feature type="non-terminal residue" evidence="3">
    <location>
        <position position="57"/>
    </location>
</feature>
<dbReference type="PANTHER" id="PTHR10627:SF69">
    <property type="entry name" value="PROTEIN BICAUDAL C"/>
    <property type="match status" value="1"/>
</dbReference>
<reference evidence="3 4" key="1">
    <citation type="journal article" date="2007" name="Science">
        <title>Sea anemone genome reveals ancestral eumetazoan gene repertoire and genomic organization.</title>
        <authorList>
            <person name="Putnam N.H."/>
            <person name="Srivastava M."/>
            <person name="Hellsten U."/>
            <person name="Dirks B."/>
            <person name="Chapman J."/>
            <person name="Salamov A."/>
            <person name="Terry A."/>
            <person name="Shapiro H."/>
            <person name="Lindquist E."/>
            <person name="Kapitonov V.V."/>
            <person name="Jurka J."/>
            <person name="Genikhovich G."/>
            <person name="Grigoriev I.V."/>
            <person name="Lucas S.M."/>
            <person name="Steele R.E."/>
            <person name="Finnerty J.R."/>
            <person name="Technau U."/>
            <person name="Martindale M.Q."/>
            <person name="Rokhsar D.S."/>
        </authorList>
    </citation>
    <scope>NUCLEOTIDE SEQUENCE [LARGE SCALE GENOMIC DNA]</scope>
    <source>
        <strain evidence="4">CH2 X CH6</strain>
    </source>
</reference>
<name>A7SWC3_NEMVE</name>
<proteinExistence type="predicted"/>
<evidence type="ECO:0000256" key="1">
    <source>
        <dbReference type="ARBA" id="ARBA00022737"/>
    </source>
</evidence>
<evidence type="ECO:0000313" key="4">
    <source>
        <dbReference type="Proteomes" id="UP000001593"/>
    </source>
</evidence>
<dbReference type="Pfam" id="PF00536">
    <property type="entry name" value="SAM_1"/>
    <property type="match status" value="1"/>
</dbReference>
<dbReference type="EMBL" id="DS469857">
    <property type="protein sequence ID" value="EDO31985.1"/>
    <property type="molecule type" value="Genomic_DNA"/>
</dbReference>